<reference evidence="6 7" key="1">
    <citation type="submission" date="2021-01" db="EMBL/GenBank/DDBJ databases">
        <title>Genomics of switchgrass bacterial isolates.</title>
        <authorList>
            <person name="Shade A."/>
        </authorList>
    </citation>
    <scope>NUCLEOTIDE SEQUENCE [LARGE SCALE GENOMIC DNA]</scope>
    <source>
        <strain evidence="6 7">PvP111</strain>
    </source>
</reference>
<dbReference type="InterPro" id="IPR027477">
    <property type="entry name" value="Succ_DH/fumarate_Rdtase_cat_sf"/>
</dbReference>
<dbReference type="RefSeq" id="WP_204868847.1">
    <property type="nucleotide sequence ID" value="NZ_JAFBBK010000001.1"/>
</dbReference>
<sequence>MSADGPDLVVAGAGGGLIAALRAAERGLDVLVVEASDHFKRGNNTAMSTAMIPGAGSRWQREAGIEDSPETFVEDVLRKTKGTADAELAGALARVSAPLVEWMADHLDVPLSLVTDFAYPGHSALRCHTVEGRHGSVLLEHLVRAVTAEPRIDVLAPARLTDVRVDDGRVTAAVITLPDGSTETIPTDAVLLATNGYGGDHERVAAHVPEIAQARYHGSEHSRGDALTIGDRLGAATAYLDAYQGHAALSKKASTLVGWATVMHGGVVLDLTGRRFGDETTGYSEYAAHLAARPQSEGVIVIDRDIHDKCLSFNDFRQTVDSGAVVWADTPAELADTLGLPADVVVDELAAVERFARGEESDPHGRTSFEHELVGPYAAIRIVPALFHTQGGLVVDGNARVLRPDGTAIEGLFASGGAAMGISGHGAAGYLAGNGLLPALGLAYLAADVVAGTHH</sequence>
<name>A0ABS2KVC9_9NOCA</name>
<dbReference type="Proteomes" id="UP000703038">
    <property type="component" value="Unassembled WGS sequence"/>
</dbReference>
<dbReference type="InterPro" id="IPR036188">
    <property type="entry name" value="FAD/NAD-bd_sf"/>
</dbReference>
<feature type="domain" description="FAD-dependent oxidoreductase 2 FAD-binding" evidence="5">
    <location>
        <begin position="7"/>
        <end position="435"/>
    </location>
</feature>
<dbReference type="PANTHER" id="PTHR43400:SF10">
    <property type="entry name" value="3-OXOSTEROID 1-DEHYDROGENASE"/>
    <property type="match status" value="1"/>
</dbReference>
<evidence type="ECO:0000256" key="3">
    <source>
        <dbReference type="ARBA" id="ARBA00022827"/>
    </source>
</evidence>
<protein>
    <submittedName>
        <fullName evidence="6">Fumarate reductase flavoprotein subunit</fullName>
        <ecNumber evidence="6">1.3.5.4</ecNumber>
    </submittedName>
</protein>
<dbReference type="Pfam" id="PF00890">
    <property type="entry name" value="FAD_binding_2"/>
    <property type="match status" value="1"/>
</dbReference>
<organism evidence="6 7">
    <name type="scientific">Rhodococcoides corynebacterioides</name>
    <dbReference type="NCBI Taxonomy" id="53972"/>
    <lineage>
        <taxon>Bacteria</taxon>
        <taxon>Bacillati</taxon>
        <taxon>Actinomycetota</taxon>
        <taxon>Actinomycetes</taxon>
        <taxon>Mycobacteriales</taxon>
        <taxon>Nocardiaceae</taxon>
        <taxon>Rhodococcoides</taxon>
    </lineage>
</organism>
<dbReference type="InterPro" id="IPR003953">
    <property type="entry name" value="FAD-dep_OxRdtase_2_FAD-bd"/>
</dbReference>
<accession>A0ABS2KVC9</accession>
<gene>
    <name evidence="6" type="ORF">JOE42_002637</name>
</gene>
<dbReference type="SUPFAM" id="SSF51905">
    <property type="entry name" value="FAD/NAD(P)-binding domain"/>
    <property type="match status" value="1"/>
</dbReference>
<dbReference type="EC" id="1.3.5.4" evidence="6"/>
<keyword evidence="4 6" id="KW-0560">Oxidoreductase</keyword>
<dbReference type="Gene3D" id="3.90.700.10">
    <property type="entry name" value="Succinate dehydrogenase/fumarate reductase flavoprotein, catalytic domain"/>
    <property type="match status" value="1"/>
</dbReference>
<evidence type="ECO:0000256" key="4">
    <source>
        <dbReference type="ARBA" id="ARBA00023002"/>
    </source>
</evidence>
<comment type="cofactor">
    <cofactor evidence="1">
        <name>FAD</name>
        <dbReference type="ChEBI" id="CHEBI:57692"/>
    </cofactor>
</comment>
<dbReference type="EMBL" id="JAFBBK010000001">
    <property type="protein sequence ID" value="MBM7415904.1"/>
    <property type="molecule type" value="Genomic_DNA"/>
</dbReference>
<dbReference type="GO" id="GO:0016491">
    <property type="term" value="F:oxidoreductase activity"/>
    <property type="evidence" value="ECO:0007669"/>
    <property type="project" value="UniProtKB-KW"/>
</dbReference>
<dbReference type="Gene3D" id="3.50.50.60">
    <property type="entry name" value="FAD/NAD(P)-binding domain"/>
    <property type="match status" value="1"/>
</dbReference>
<evidence type="ECO:0000313" key="7">
    <source>
        <dbReference type="Proteomes" id="UP000703038"/>
    </source>
</evidence>
<keyword evidence="7" id="KW-1185">Reference proteome</keyword>
<comment type="caution">
    <text evidence="6">The sequence shown here is derived from an EMBL/GenBank/DDBJ whole genome shotgun (WGS) entry which is preliminary data.</text>
</comment>
<proteinExistence type="predicted"/>
<keyword evidence="2" id="KW-0285">Flavoprotein</keyword>
<evidence type="ECO:0000313" key="6">
    <source>
        <dbReference type="EMBL" id="MBM7415904.1"/>
    </source>
</evidence>
<evidence type="ECO:0000256" key="1">
    <source>
        <dbReference type="ARBA" id="ARBA00001974"/>
    </source>
</evidence>
<dbReference type="PANTHER" id="PTHR43400">
    <property type="entry name" value="FUMARATE REDUCTASE"/>
    <property type="match status" value="1"/>
</dbReference>
<dbReference type="InterPro" id="IPR050315">
    <property type="entry name" value="FAD-oxidoreductase_2"/>
</dbReference>
<evidence type="ECO:0000259" key="5">
    <source>
        <dbReference type="Pfam" id="PF00890"/>
    </source>
</evidence>
<dbReference type="SUPFAM" id="SSF56425">
    <property type="entry name" value="Succinate dehydrogenase/fumarate reductase flavoprotein, catalytic domain"/>
    <property type="match status" value="1"/>
</dbReference>
<keyword evidence="3" id="KW-0274">FAD</keyword>
<evidence type="ECO:0000256" key="2">
    <source>
        <dbReference type="ARBA" id="ARBA00022630"/>
    </source>
</evidence>